<feature type="compositionally biased region" description="Polar residues" evidence="2">
    <location>
        <begin position="315"/>
        <end position="333"/>
    </location>
</feature>
<evidence type="ECO:0000256" key="2">
    <source>
        <dbReference type="SAM" id="MobiDB-lite"/>
    </source>
</evidence>
<dbReference type="EMBL" id="JACIJO010000003">
    <property type="protein sequence ID" value="MBB6328245.1"/>
    <property type="molecule type" value="Genomic_DNA"/>
</dbReference>
<keyword evidence="4" id="KW-1185">Reference proteome</keyword>
<organism evidence="3 4">
    <name type="scientific">Algoriphagus iocasae</name>
    <dbReference type="NCBI Taxonomy" id="1836499"/>
    <lineage>
        <taxon>Bacteria</taxon>
        <taxon>Pseudomonadati</taxon>
        <taxon>Bacteroidota</taxon>
        <taxon>Cytophagia</taxon>
        <taxon>Cytophagales</taxon>
        <taxon>Cyclobacteriaceae</taxon>
        <taxon>Algoriphagus</taxon>
    </lineage>
</organism>
<dbReference type="Proteomes" id="UP000588604">
    <property type="component" value="Unassembled WGS sequence"/>
</dbReference>
<evidence type="ECO:0000313" key="3">
    <source>
        <dbReference type="EMBL" id="MBB6328245.1"/>
    </source>
</evidence>
<gene>
    <name evidence="3" type="ORF">FHS59_003888</name>
</gene>
<feature type="region of interest" description="Disordered" evidence="2">
    <location>
        <begin position="312"/>
        <end position="333"/>
    </location>
</feature>
<feature type="coiled-coil region" evidence="1">
    <location>
        <begin position="261"/>
        <end position="288"/>
    </location>
</feature>
<reference evidence="3 4" key="1">
    <citation type="submission" date="2020-08" db="EMBL/GenBank/DDBJ databases">
        <title>Genomic Encyclopedia of Type Strains, Phase IV (KMG-IV): sequencing the most valuable type-strain genomes for metagenomic binning, comparative biology and taxonomic classification.</title>
        <authorList>
            <person name="Goeker M."/>
        </authorList>
    </citation>
    <scope>NUCLEOTIDE SEQUENCE [LARGE SCALE GENOMIC DNA]</scope>
    <source>
        <strain evidence="3 4">DSM 102044</strain>
    </source>
</reference>
<sequence length="433" mass="49571">MKKLLIALLFYGFALGGLMAQDRERRDSLAFTDHPHRPFLLSVLEAPVLEGMSEPRIILPNVQLLCYDKAITFKVTTPSGESQGCLFIDTEGGFMSFIPPKPGEIPDCTIKPEEEEFDLTVMGLAGNSYHYFNYRNHGTLYHGVTNTGIETTQISYTHSPEPIELRRTEMTKEFLGGKVKAFAYKVTDRTELWYLFGKELPDKVNFAPKKYLGNFGIGYQQAEEGLFLILEVEGSPYNAQIVDIWDVQNCFDSRPFKPMETEIFERALESNEREKQKVEQQAQKINSEDYCAGIKERNLQFKREVAERKEGQLRVGQSSAQSRLGQPNQQSAATYQSFSQTMLNFDDMIQESIYDIELRICEQERMLTFQGNVNSPSTVQRIRAKIECLEQEKQGQISMKEQFAQMDAANSNDPQLPYKKLQQLSSLQRSRCN</sequence>
<protein>
    <submittedName>
        <fullName evidence="3">Uncharacterized protein</fullName>
    </submittedName>
</protein>
<evidence type="ECO:0000256" key="1">
    <source>
        <dbReference type="SAM" id="Coils"/>
    </source>
</evidence>
<dbReference type="RefSeq" id="WP_184497031.1">
    <property type="nucleotide sequence ID" value="NZ_JACIJO010000003.1"/>
</dbReference>
<keyword evidence="1" id="KW-0175">Coiled coil</keyword>
<evidence type="ECO:0000313" key="4">
    <source>
        <dbReference type="Proteomes" id="UP000588604"/>
    </source>
</evidence>
<name>A0A841N0N5_9BACT</name>
<dbReference type="AlphaFoldDB" id="A0A841N0N5"/>
<proteinExistence type="predicted"/>
<accession>A0A841N0N5</accession>
<comment type="caution">
    <text evidence="3">The sequence shown here is derived from an EMBL/GenBank/DDBJ whole genome shotgun (WGS) entry which is preliminary data.</text>
</comment>